<evidence type="ECO:0000256" key="1">
    <source>
        <dbReference type="ARBA" id="ARBA00022729"/>
    </source>
</evidence>
<keyword evidence="3" id="KW-1133">Transmembrane helix</keyword>
<dbReference type="InterPro" id="IPR045860">
    <property type="entry name" value="Snake_toxin-like_sf"/>
</dbReference>
<evidence type="ECO:0000313" key="6">
    <source>
        <dbReference type="RefSeq" id="XP_017776159.1"/>
    </source>
</evidence>
<evidence type="ECO:0000256" key="3">
    <source>
        <dbReference type="SAM" id="Phobius"/>
    </source>
</evidence>
<dbReference type="PANTHER" id="PTHR10036">
    <property type="entry name" value="CD59 GLYCOPROTEIN"/>
    <property type="match status" value="1"/>
</dbReference>
<feature type="transmembrane region" description="Helical" evidence="3">
    <location>
        <begin position="112"/>
        <end position="135"/>
    </location>
</feature>
<keyword evidence="5" id="KW-1185">Reference proteome</keyword>
<dbReference type="SUPFAM" id="SSF57302">
    <property type="entry name" value="Snake toxin-like"/>
    <property type="match status" value="1"/>
</dbReference>
<evidence type="ECO:0000256" key="4">
    <source>
        <dbReference type="SAM" id="SignalP"/>
    </source>
</evidence>
<keyword evidence="1 4" id="KW-0732">Signal</keyword>
<keyword evidence="3" id="KW-0472">Membrane</keyword>
<keyword evidence="3" id="KW-0812">Transmembrane</keyword>
<gene>
    <name evidence="6" type="primary">LOC108562366</name>
</gene>
<dbReference type="GeneID" id="108562366"/>
<accession>A0ABM1MNK9</accession>
<keyword evidence="2" id="KW-1015">Disulfide bond</keyword>
<name>A0ABM1MNK9_NICVS</name>
<dbReference type="Proteomes" id="UP000695000">
    <property type="component" value="Unplaced"/>
</dbReference>
<dbReference type="CDD" id="cd23599">
    <property type="entry name" value="TFP_LU_ECD_Cold"/>
    <property type="match status" value="1"/>
</dbReference>
<proteinExistence type="predicted"/>
<protein>
    <submittedName>
        <fullName evidence="6">Uncharacterized protein LOC108562366</fullName>
    </submittedName>
</protein>
<reference evidence="6" key="1">
    <citation type="submission" date="2025-08" db="UniProtKB">
        <authorList>
            <consortium name="RefSeq"/>
        </authorList>
    </citation>
    <scope>IDENTIFICATION</scope>
    <source>
        <tissue evidence="6">Whole Larva</tissue>
    </source>
</reference>
<organism evidence="5 6">
    <name type="scientific">Nicrophorus vespilloides</name>
    <name type="common">Boreal carrion beetle</name>
    <dbReference type="NCBI Taxonomy" id="110193"/>
    <lineage>
        <taxon>Eukaryota</taxon>
        <taxon>Metazoa</taxon>
        <taxon>Ecdysozoa</taxon>
        <taxon>Arthropoda</taxon>
        <taxon>Hexapoda</taxon>
        <taxon>Insecta</taxon>
        <taxon>Pterygota</taxon>
        <taxon>Neoptera</taxon>
        <taxon>Endopterygota</taxon>
        <taxon>Coleoptera</taxon>
        <taxon>Polyphaga</taxon>
        <taxon>Staphyliniformia</taxon>
        <taxon>Silphidae</taxon>
        <taxon>Nicrophorinae</taxon>
        <taxon>Nicrophorus</taxon>
    </lineage>
</organism>
<evidence type="ECO:0000313" key="5">
    <source>
        <dbReference type="Proteomes" id="UP000695000"/>
    </source>
</evidence>
<sequence>MRGIIFILFLVSMNVCLGLECYVCQNQEINQGKCVKTIKTCEQGEDVCLTEIRWGSTPYWQQGALKQFYISKGCSTKDKCQRYRESNMRLCTNIWYEDWKCSECCKGDKCNYYIISGALSNSIGLWTILFSSIAVKFLR</sequence>
<dbReference type="RefSeq" id="XP_017776159.1">
    <property type="nucleotide sequence ID" value="XM_017920670.1"/>
</dbReference>
<dbReference type="Gene3D" id="2.10.60.10">
    <property type="entry name" value="CD59"/>
    <property type="match status" value="1"/>
</dbReference>
<evidence type="ECO:0000256" key="2">
    <source>
        <dbReference type="ARBA" id="ARBA00023157"/>
    </source>
</evidence>
<feature type="signal peptide" evidence="4">
    <location>
        <begin position="1"/>
        <end position="18"/>
    </location>
</feature>
<feature type="chain" id="PRO_5045704769" evidence="4">
    <location>
        <begin position="19"/>
        <end position="139"/>
    </location>
</feature>